<keyword evidence="9" id="KW-1185">Reference proteome</keyword>
<dbReference type="OrthoDB" id="1739576at2759"/>
<protein>
    <submittedName>
        <fullName evidence="8">Pre-mRNA-splicing factor ISY1</fullName>
    </submittedName>
</protein>
<evidence type="ECO:0000313" key="8">
    <source>
        <dbReference type="EMBL" id="TNY20071.1"/>
    </source>
</evidence>
<feature type="compositionally biased region" description="Basic residues" evidence="7">
    <location>
        <begin position="247"/>
        <end position="261"/>
    </location>
</feature>
<dbReference type="GO" id="GO:0071014">
    <property type="term" value="C:post-mRNA release spliceosomal complex"/>
    <property type="evidence" value="ECO:0007669"/>
    <property type="project" value="UniProtKB-ARBA"/>
</dbReference>
<comment type="subcellular location">
    <subcellularLocation>
        <location evidence="1">Nucleus</location>
    </subcellularLocation>
</comment>
<gene>
    <name evidence="8" type="ORF">DMC30DRAFT_421988</name>
</gene>
<dbReference type="SUPFAM" id="SSF140102">
    <property type="entry name" value="ISY1 domain-like"/>
    <property type="match status" value="1"/>
</dbReference>
<comment type="similarity">
    <text evidence="2">Belongs to the ISY1 family.</text>
</comment>
<evidence type="ECO:0000313" key="9">
    <source>
        <dbReference type="Proteomes" id="UP000311382"/>
    </source>
</evidence>
<dbReference type="GO" id="GO:0000974">
    <property type="term" value="C:Prp19 complex"/>
    <property type="evidence" value="ECO:0007669"/>
    <property type="project" value="UniProtKB-ARBA"/>
</dbReference>
<accession>A0A5C5FWH8</accession>
<feature type="region of interest" description="Disordered" evidence="7">
    <location>
        <begin position="229"/>
        <end position="284"/>
    </location>
</feature>
<proteinExistence type="inferred from homology"/>
<dbReference type="GO" id="GO:0000350">
    <property type="term" value="P:generation of catalytic spliceosome for second transesterification step"/>
    <property type="evidence" value="ECO:0007669"/>
    <property type="project" value="InterPro"/>
</dbReference>
<evidence type="ECO:0000256" key="4">
    <source>
        <dbReference type="ARBA" id="ARBA00022728"/>
    </source>
</evidence>
<dbReference type="FunFam" id="1.10.287.660:FF:000001">
    <property type="entry name" value="pre-mRNA-splicing factor ISY1 homolog"/>
    <property type="match status" value="1"/>
</dbReference>
<evidence type="ECO:0000256" key="3">
    <source>
        <dbReference type="ARBA" id="ARBA00022664"/>
    </source>
</evidence>
<dbReference type="InterPro" id="IPR029012">
    <property type="entry name" value="Helix_hairpin_bin_sf"/>
</dbReference>
<keyword evidence="3" id="KW-0507">mRNA processing</keyword>
<dbReference type="InterPro" id="IPR037200">
    <property type="entry name" value="Isy1_sf"/>
</dbReference>
<keyword evidence="6" id="KW-0539">Nucleus</keyword>
<keyword evidence="4" id="KW-0747">Spliceosome</keyword>
<evidence type="ECO:0000256" key="7">
    <source>
        <dbReference type="SAM" id="MobiDB-lite"/>
    </source>
</evidence>
<sequence>MARNEEKAQSMLYRFREAQAAELGLSQRSDRRPRVASSCKDLRQCERWRGEILRDISRKVSKIQDAGLTDYEVRDLNDEINKLLREKHHWENQIIALGGANYKRAAGKITDADGREVPGQRGYKYFGRARDLPGVRELFASAKADQDELESYKVLKVTRFDGAPPSYYGDGAEDGDEGRELLEAEAEAEKSGASRACWACRAVDNLDGEIDDIPSLPLPTRSLISLAPASTSTAPAPAPAPEAAAGGKRKAPASAKGGKKAKLADGSAAPDAAPSDGVDDAAAAAAGPAGGFESVFSAEMLLPPKLLSAKEVEKVLVERQKRMLLDEYGVEGEGEEAA</sequence>
<evidence type="ECO:0000256" key="1">
    <source>
        <dbReference type="ARBA" id="ARBA00004123"/>
    </source>
</evidence>
<feature type="compositionally biased region" description="Low complexity" evidence="7">
    <location>
        <begin position="229"/>
        <end position="246"/>
    </location>
</feature>
<evidence type="ECO:0000256" key="5">
    <source>
        <dbReference type="ARBA" id="ARBA00023187"/>
    </source>
</evidence>
<comment type="caution">
    <text evidence="8">The sequence shown here is derived from an EMBL/GenBank/DDBJ whole genome shotgun (WGS) entry which is preliminary data.</text>
</comment>
<dbReference type="Proteomes" id="UP000311382">
    <property type="component" value="Unassembled WGS sequence"/>
</dbReference>
<organism evidence="8 9">
    <name type="scientific">Rhodotorula diobovata</name>
    <dbReference type="NCBI Taxonomy" id="5288"/>
    <lineage>
        <taxon>Eukaryota</taxon>
        <taxon>Fungi</taxon>
        <taxon>Dikarya</taxon>
        <taxon>Basidiomycota</taxon>
        <taxon>Pucciniomycotina</taxon>
        <taxon>Microbotryomycetes</taxon>
        <taxon>Sporidiobolales</taxon>
        <taxon>Sporidiobolaceae</taxon>
        <taxon>Rhodotorula</taxon>
    </lineage>
</organism>
<dbReference type="Gene3D" id="1.10.287.660">
    <property type="entry name" value="Helix hairpin bin"/>
    <property type="match status" value="1"/>
</dbReference>
<dbReference type="Pfam" id="PF06246">
    <property type="entry name" value="Isy1"/>
    <property type="match status" value="1"/>
</dbReference>
<reference evidence="8 9" key="1">
    <citation type="submission" date="2019-03" db="EMBL/GenBank/DDBJ databases">
        <title>Rhodosporidium diobovatum UCD-FST 08-225 genome sequencing, assembly, and annotation.</title>
        <authorList>
            <person name="Fakankun I.U."/>
            <person name="Fristensky B."/>
            <person name="Levin D.B."/>
        </authorList>
    </citation>
    <scope>NUCLEOTIDE SEQUENCE [LARGE SCALE GENOMIC DNA]</scope>
    <source>
        <strain evidence="8 9">UCD-FST 08-225</strain>
    </source>
</reference>
<dbReference type="InterPro" id="IPR009360">
    <property type="entry name" value="Isy1"/>
</dbReference>
<feature type="compositionally biased region" description="Low complexity" evidence="7">
    <location>
        <begin position="264"/>
        <end position="284"/>
    </location>
</feature>
<keyword evidence="5" id="KW-0508">mRNA splicing</keyword>
<evidence type="ECO:0000256" key="2">
    <source>
        <dbReference type="ARBA" id="ARBA00007002"/>
    </source>
</evidence>
<name>A0A5C5FWH8_9BASI</name>
<dbReference type="EMBL" id="SOZI01000077">
    <property type="protein sequence ID" value="TNY20071.1"/>
    <property type="molecule type" value="Genomic_DNA"/>
</dbReference>
<dbReference type="PANTHER" id="PTHR13021">
    <property type="entry name" value="PRE-MRNA-SPLICING FACTOR ISY1"/>
    <property type="match status" value="1"/>
</dbReference>
<evidence type="ECO:0000256" key="6">
    <source>
        <dbReference type="ARBA" id="ARBA00023242"/>
    </source>
</evidence>
<dbReference type="AlphaFoldDB" id="A0A5C5FWH8"/>
<dbReference type="STRING" id="5288.A0A5C5FWH8"/>